<name>A0A419EMX4_9BACT</name>
<evidence type="ECO:0000313" key="7">
    <source>
        <dbReference type="Proteomes" id="UP000285961"/>
    </source>
</evidence>
<keyword evidence="3 4" id="KW-0658">Purine biosynthesis</keyword>
<feature type="binding site" evidence="4">
    <location>
        <position position="112"/>
    </location>
    <ligand>
        <name>(6R)-10-formyltetrahydrofolate</name>
        <dbReference type="ChEBI" id="CHEBI:195366"/>
    </ligand>
</feature>
<comment type="pathway">
    <text evidence="1 4">Purine metabolism; IMP biosynthesis via de novo pathway; N(2)-formyl-N(1)-(5-phospho-D-ribosyl)glycinamide from N(1)-(5-phospho-D-ribosyl)glycinamide (10-formyl THF route): step 1/1.</text>
</comment>
<evidence type="ECO:0000256" key="2">
    <source>
        <dbReference type="ARBA" id="ARBA00022679"/>
    </source>
</evidence>
<comment type="caution">
    <text evidence="6">The sequence shown here is derived from an EMBL/GenBank/DDBJ whole genome shotgun (WGS) entry which is preliminary data.</text>
</comment>
<dbReference type="Gene3D" id="3.40.50.170">
    <property type="entry name" value="Formyl transferase, N-terminal domain"/>
    <property type="match status" value="1"/>
</dbReference>
<evidence type="ECO:0000256" key="3">
    <source>
        <dbReference type="ARBA" id="ARBA00022755"/>
    </source>
</evidence>
<evidence type="ECO:0000259" key="5">
    <source>
        <dbReference type="Pfam" id="PF00551"/>
    </source>
</evidence>
<feature type="binding site" evidence="4">
    <location>
        <begin position="15"/>
        <end position="17"/>
    </location>
    <ligand>
        <name>N(1)-(5-phospho-beta-D-ribosyl)glycinamide</name>
        <dbReference type="ChEBI" id="CHEBI:143788"/>
    </ligand>
</feature>
<keyword evidence="2 4" id="KW-0808">Transferase</keyword>
<dbReference type="NCBIfam" id="TIGR00639">
    <property type="entry name" value="PurN"/>
    <property type="match status" value="1"/>
</dbReference>
<organism evidence="6 7">
    <name type="scientific">Candidatus Abyssobacteria bacterium SURF_17</name>
    <dbReference type="NCBI Taxonomy" id="2093361"/>
    <lineage>
        <taxon>Bacteria</taxon>
        <taxon>Pseudomonadati</taxon>
        <taxon>Candidatus Hydrogenedentota</taxon>
        <taxon>Candidatus Abyssobacteria</taxon>
    </lineage>
</organism>
<feature type="domain" description="Formyl transferase N-terminal" evidence="5">
    <location>
        <begin position="6"/>
        <end position="187"/>
    </location>
</feature>
<feature type="binding site" evidence="4">
    <location>
        <position position="68"/>
    </location>
    <ligand>
        <name>(6R)-10-formyltetrahydrofolate</name>
        <dbReference type="ChEBI" id="CHEBI:195366"/>
    </ligand>
</feature>
<feature type="active site" description="Proton donor" evidence="4">
    <location>
        <position position="114"/>
    </location>
</feature>
<evidence type="ECO:0000313" key="6">
    <source>
        <dbReference type="EMBL" id="RJP64080.1"/>
    </source>
</evidence>
<dbReference type="GO" id="GO:0005737">
    <property type="term" value="C:cytoplasm"/>
    <property type="evidence" value="ECO:0007669"/>
    <property type="project" value="TreeGrafter"/>
</dbReference>
<dbReference type="PANTHER" id="PTHR43369:SF2">
    <property type="entry name" value="PHOSPHORIBOSYLGLYCINAMIDE FORMYLTRANSFERASE"/>
    <property type="match status" value="1"/>
</dbReference>
<comment type="catalytic activity">
    <reaction evidence="4">
        <text>N(1)-(5-phospho-beta-D-ribosyl)glycinamide + (6R)-10-formyltetrahydrofolate = N(2)-formyl-N(1)-(5-phospho-beta-D-ribosyl)glycinamide + (6S)-5,6,7,8-tetrahydrofolate + H(+)</text>
        <dbReference type="Rhea" id="RHEA:15053"/>
        <dbReference type="ChEBI" id="CHEBI:15378"/>
        <dbReference type="ChEBI" id="CHEBI:57453"/>
        <dbReference type="ChEBI" id="CHEBI:143788"/>
        <dbReference type="ChEBI" id="CHEBI:147286"/>
        <dbReference type="ChEBI" id="CHEBI:195366"/>
        <dbReference type="EC" id="2.1.2.2"/>
    </reaction>
</comment>
<evidence type="ECO:0000256" key="1">
    <source>
        <dbReference type="ARBA" id="ARBA00005054"/>
    </source>
</evidence>
<proteinExistence type="inferred from homology"/>
<dbReference type="Pfam" id="PF00551">
    <property type="entry name" value="Formyl_trans_N"/>
    <property type="match status" value="1"/>
</dbReference>
<dbReference type="GO" id="GO:0006189">
    <property type="term" value="P:'de novo' IMP biosynthetic process"/>
    <property type="evidence" value="ECO:0007669"/>
    <property type="project" value="UniProtKB-UniRule"/>
</dbReference>
<dbReference type="EMBL" id="QZKI01000143">
    <property type="protein sequence ID" value="RJP64080.1"/>
    <property type="molecule type" value="Genomic_DNA"/>
</dbReference>
<dbReference type="Proteomes" id="UP000285961">
    <property type="component" value="Unassembled WGS sequence"/>
</dbReference>
<dbReference type="PANTHER" id="PTHR43369">
    <property type="entry name" value="PHOSPHORIBOSYLGLYCINAMIDE FORMYLTRANSFERASE"/>
    <property type="match status" value="1"/>
</dbReference>
<gene>
    <name evidence="4" type="primary">purN</name>
    <name evidence="6" type="ORF">C4532_19855</name>
</gene>
<dbReference type="HAMAP" id="MF_01930">
    <property type="entry name" value="PurN"/>
    <property type="match status" value="1"/>
</dbReference>
<comment type="similarity">
    <text evidence="4">Belongs to the GART family.</text>
</comment>
<evidence type="ECO:0000256" key="4">
    <source>
        <dbReference type="HAMAP-Rule" id="MF_01930"/>
    </source>
</evidence>
<dbReference type="CDD" id="cd08645">
    <property type="entry name" value="FMT_core_GART"/>
    <property type="match status" value="1"/>
</dbReference>
<dbReference type="InterPro" id="IPR004607">
    <property type="entry name" value="GART"/>
</dbReference>
<dbReference type="GO" id="GO:0004644">
    <property type="term" value="F:phosphoribosylglycinamide formyltransferase activity"/>
    <property type="evidence" value="ECO:0007669"/>
    <property type="project" value="UniProtKB-UniRule"/>
</dbReference>
<dbReference type="InterPro" id="IPR002376">
    <property type="entry name" value="Formyl_transf_N"/>
</dbReference>
<dbReference type="InterPro" id="IPR036477">
    <property type="entry name" value="Formyl_transf_N_sf"/>
</dbReference>
<dbReference type="AlphaFoldDB" id="A0A419EMX4"/>
<accession>A0A419EMX4</accession>
<feature type="site" description="Raises pKa of active site His" evidence="4">
    <location>
        <position position="150"/>
    </location>
</feature>
<dbReference type="EC" id="2.1.2.2" evidence="4"/>
<dbReference type="SUPFAM" id="SSF53328">
    <property type="entry name" value="Formyltransferase"/>
    <property type="match status" value="1"/>
</dbReference>
<comment type="function">
    <text evidence="4">Catalyzes the transfer of a formyl group from 10-formyltetrahydrofolate to 5-phospho-ribosyl-glycinamide (GAR), producing 5-phospho-ribosyl-N-formylglycinamide (FGAR) and tetrahydrofolate.</text>
</comment>
<comment type="caution">
    <text evidence="4">Lacks conserved residue(s) required for the propagation of feature annotation.</text>
</comment>
<reference evidence="6 7" key="1">
    <citation type="journal article" date="2017" name="ISME J.">
        <title>Energy and carbon metabolisms in a deep terrestrial subsurface fluid microbial community.</title>
        <authorList>
            <person name="Momper L."/>
            <person name="Jungbluth S.P."/>
            <person name="Lee M.D."/>
            <person name="Amend J.P."/>
        </authorList>
    </citation>
    <scope>NUCLEOTIDE SEQUENCE [LARGE SCALE GENOMIC DNA]</scope>
    <source>
        <strain evidence="6">SURF_17</strain>
    </source>
</reference>
<sequence>MAEKLRIGVLGSGKGSNLQSIIDNVAAGKIPVKIACVVSDVEEAYILERARKHGIEAIYIPPGKHKTKLDAESEAQYVKCLKDRGVGLGVLAGFMRMLKEPFIEAFPNRIINIHPSLLPAFRGLEAWKQALDYGVRYTGCTVHFIEMGMDTGPIIMQAVVEVKDDDTPETLHQRIQVQEHRIYPEVIRLIAEGRVAVKGRKVIVR</sequence>
<dbReference type="UniPathway" id="UPA00074">
    <property type="reaction ID" value="UER00126"/>
</dbReference>
<protein>
    <recommendedName>
        <fullName evidence="4">Phosphoribosylglycinamide formyltransferase</fullName>
        <ecNumber evidence="4">2.1.2.2</ecNumber>
    </recommendedName>
    <alternativeName>
        <fullName evidence="4">5'-phosphoribosylglycinamide transformylase</fullName>
    </alternativeName>
    <alternativeName>
        <fullName evidence="4">GAR transformylase</fullName>
        <shortName evidence="4">GART</shortName>
    </alternativeName>
</protein>